<accession>A0A6J6CN85</accession>
<name>A0A6J6CN85_9ZZZZ</name>
<sequence length="83" mass="8832">MAILLATESIKPIVYSATATAFLPGVNKTGIFNFDAATISVLAAGSFRRHAIIFKPEPLSKIFSVIFSNSIIATSISLNFAIN</sequence>
<organism evidence="1">
    <name type="scientific">freshwater metagenome</name>
    <dbReference type="NCBI Taxonomy" id="449393"/>
    <lineage>
        <taxon>unclassified sequences</taxon>
        <taxon>metagenomes</taxon>
        <taxon>ecological metagenomes</taxon>
    </lineage>
</organism>
<dbReference type="AlphaFoldDB" id="A0A6J6CN85"/>
<proteinExistence type="predicted"/>
<gene>
    <name evidence="1" type="ORF">UFOPK1508_00477</name>
</gene>
<reference evidence="1" key="1">
    <citation type="submission" date="2020-05" db="EMBL/GenBank/DDBJ databases">
        <authorList>
            <person name="Chiriac C."/>
            <person name="Salcher M."/>
            <person name="Ghai R."/>
            <person name="Kavagutti S V."/>
        </authorList>
    </citation>
    <scope>NUCLEOTIDE SEQUENCE</scope>
</reference>
<dbReference type="EMBL" id="CAEZSW010000041">
    <property type="protein sequence ID" value="CAB4551789.1"/>
    <property type="molecule type" value="Genomic_DNA"/>
</dbReference>
<protein>
    <submittedName>
        <fullName evidence="1">Unannotated protein</fullName>
    </submittedName>
</protein>
<evidence type="ECO:0000313" key="1">
    <source>
        <dbReference type="EMBL" id="CAB4551789.1"/>
    </source>
</evidence>